<sequence>MSQKFKLAVIQMKISESKVDSVHKAIENVAYMADKGANMVVLPEMFNCPYETYRFPAYAEAEGGDTYQRLSKIAKEKKVYLVAGSVPEVEADRIYNTTYIFGPSGDLIGKHRKMHLFEIDIVNGQYFREAETLTAGKSVTVVDTEFGKIGVAICFDVRFPELARLMAQQGAEMLIYPAAFNMTTGPAHWELLFRSRAIDQQVFTVGCAPARDYESNYISYGNSIIVNPWGEVIGRLNDEEGYLFGEIDLSEVSQIRAQLPLNQSIRDDVYELKTILKED</sequence>
<protein>
    <submittedName>
        <fullName evidence="3">Carbon-nitrogen hydrolase family protein</fullName>
    </submittedName>
</protein>
<dbReference type="GO" id="GO:0016787">
    <property type="term" value="F:hydrolase activity"/>
    <property type="evidence" value="ECO:0007669"/>
    <property type="project" value="UniProtKB-KW"/>
</dbReference>
<evidence type="ECO:0000259" key="2">
    <source>
        <dbReference type="PROSITE" id="PS50263"/>
    </source>
</evidence>
<dbReference type="EMBL" id="JADKNH010000004">
    <property type="protein sequence ID" value="MBF4692983.1"/>
    <property type="molecule type" value="Genomic_DNA"/>
</dbReference>
<accession>A0ABR9ZRB1</accession>
<dbReference type="PROSITE" id="PS50263">
    <property type="entry name" value="CN_HYDROLASE"/>
    <property type="match status" value="1"/>
</dbReference>
<evidence type="ECO:0000313" key="4">
    <source>
        <dbReference type="Proteomes" id="UP000614200"/>
    </source>
</evidence>
<dbReference type="InterPro" id="IPR003010">
    <property type="entry name" value="C-N_Hydrolase"/>
</dbReference>
<dbReference type="InterPro" id="IPR045254">
    <property type="entry name" value="Nit1/2_C-N_Hydrolase"/>
</dbReference>
<dbReference type="Pfam" id="PF00795">
    <property type="entry name" value="CN_hydrolase"/>
    <property type="match status" value="1"/>
</dbReference>
<proteinExistence type="predicted"/>
<evidence type="ECO:0000256" key="1">
    <source>
        <dbReference type="ARBA" id="ARBA00022801"/>
    </source>
</evidence>
<reference evidence="3 4" key="1">
    <citation type="submission" date="2020-11" db="EMBL/GenBank/DDBJ databases">
        <title>Fusibacter basophilias sp. nov.</title>
        <authorList>
            <person name="Qiu D."/>
        </authorList>
    </citation>
    <scope>NUCLEOTIDE SEQUENCE [LARGE SCALE GENOMIC DNA]</scope>
    <source>
        <strain evidence="3 4">Q10-2</strain>
    </source>
</reference>
<organism evidence="3 4">
    <name type="scientific">Fusibacter ferrireducens</name>
    <dbReference type="NCBI Taxonomy" id="2785058"/>
    <lineage>
        <taxon>Bacteria</taxon>
        <taxon>Bacillati</taxon>
        <taxon>Bacillota</taxon>
        <taxon>Clostridia</taxon>
        <taxon>Eubacteriales</taxon>
        <taxon>Eubacteriales Family XII. Incertae Sedis</taxon>
        <taxon>Fusibacter</taxon>
    </lineage>
</organism>
<keyword evidence="1 3" id="KW-0378">Hydrolase</keyword>
<gene>
    <name evidence="3" type="ORF">ISU02_07620</name>
</gene>
<name>A0ABR9ZRB1_9FIRM</name>
<dbReference type="PANTHER" id="PTHR23088">
    <property type="entry name" value="NITRILASE-RELATED"/>
    <property type="match status" value="1"/>
</dbReference>
<dbReference type="RefSeq" id="WP_194701220.1">
    <property type="nucleotide sequence ID" value="NZ_JADKNH010000004.1"/>
</dbReference>
<dbReference type="SUPFAM" id="SSF56317">
    <property type="entry name" value="Carbon-nitrogen hydrolase"/>
    <property type="match status" value="1"/>
</dbReference>
<evidence type="ECO:0000313" key="3">
    <source>
        <dbReference type="EMBL" id="MBF4692983.1"/>
    </source>
</evidence>
<keyword evidence="4" id="KW-1185">Reference proteome</keyword>
<dbReference type="Proteomes" id="UP000614200">
    <property type="component" value="Unassembled WGS sequence"/>
</dbReference>
<dbReference type="Gene3D" id="3.60.110.10">
    <property type="entry name" value="Carbon-nitrogen hydrolase"/>
    <property type="match status" value="1"/>
</dbReference>
<comment type="caution">
    <text evidence="3">The sequence shown here is derived from an EMBL/GenBank/DDBJ whole genome shotgun (WGS) entry which is preliminary data.</text>
</comment>
<dbReference type="PANTHER" id="PTHR23088:SF30">
    <property type="entry name" value="OMEGA-AMIDASE NIT2"/>
    <property type="match status" value="1"/>
</dbReference>
<feature type="domain" description="CN hydrolase" evidence="2">
    <location>
        <begin position="5"/>
        <end position="249"/>
    </location>
</feature>
<dbReference type="InterPro" id="IPR036526">
    <property type="entry name" value="C-N_Hydrolase_sf"/>
</dbReference>
<dbReference type="CDD" id="cd07572">
    <property type="entry name" value="nit"/>
    <property type="match status" value="1"/>
</dbReference>